<keyword evidence="2 4" id="KW-0810">Translation regulation</keyword>
<keyword evidence="4" id="KW-0678">Repressor</keyword>
<dbReference type="Gene3D" id="2.60.40.4380">
    <property type="entry name" value="Translational regulator CsrA"/>
    <property type="match status" value="1"/>
</dbReference>
<dbReference type="HAMAP" id="MF_00167">
    <property type="entry name" value="CsrA"/>
    <property type="match status" value="1"/>
</dbReference>
<dbReference type="RefSeq" id="WP_146524824.1">
    <property type="nucleotide sequence ID" value="NZ_SJPV01000001.1"/>
</dbReference>
<accession>A0A5C6E297</accession>
<comment type="subunit">
    <text evidence="4">Homodimer; the beta-strands of each monomer intercalate to form a hydrophobic core, while the alpha-helices form wings that extend away from the core.</text>
</comment>
<comment type="function">
    <text evidence="4">A translational regulator that binds mRNA to regulate translation initiation and/or mRNA stability. Usually binds in the 5'-UTR at or near the Shine-Dalgarno sequence preventing ribosome-binding, thus repressing translation. Its main target seems to be the major flagellin gene, while its function is anatagonized by FliW.</text>
</comment>
<dbReference type="GO" id="GO:0045947">
    <property type="term" value="P:negative regulation of translational initiation"/>
    <property type="evidence" value="ECO:0007669"/>
    <property type="project" value="UniProtKB-UniRule"/>
</dbReference>
<dbReference type="SUPFAM" id="SSF117130">
    <property type="entry name" value="CsrA-like"/>
    <property type="match status" value="1"/>
</dbReference>
<dbReference type="InterPro" id="IPR036107">
    <property type="entry name" value="CsrA_sf"/>
</dbReference>
<dbReference type="GO" id="GO:0005829">
    <property type="term" value="C:cytosol"/>
    <property type="evidence" value="ECO:0007669"/>
    <property type="project" value="TreeGrafter"/>
</dbReference>
<evidence type="ECO:0000256" key="1">
    <source>
        <dbReference type="ARBA" id="ARBA00022490"/>
    </source>
</evidence>
<evidence type="ECO:0000256" key="2">
    <source>
        <dbReference type="ARBA" id="ARBA00022845"/>
    </source>
</evidence>
<keyword evidence="1 4" id="KW-0963">Cytoplasm</keyword>
<reference evidence="5 6" key="1">
    <citation type="submission" date="2019-02" db="EMBL/GenBank/DDBJ databases">
        <title>Deep-cultivation of Planctomycetes and their phenomic and genomic characterization uncovers novel biology.</title>
        <authorList>
            <person name="Wiegand S."/>
            <person name="Jogler M."/>
            <person name="Boedeker C."/>
            <person name="Pinto D."/>
            <person name="Vollmers J."/>
            <person name="Rivas-Marin E."/>
            <person name="Kohn T."/>
            <person name="Peeters S.H."/>
            <person name="Heuer A."/>
            <person name="Rast P."/>
            <person name="Oberbeckmann S."/>
            <person name="Bunk B."/>
            <person name="Jeske O."/>
            <person name="Meyerdierks A."/>
            <person name="Storesund J.E."/>
            <person name="Kallscheuer N."/>
            <person name="Luecker S."/>
            <person name="Lage O.M."/>
            <person name="Pohl T."/>
            <person name="Merkel B.J."/>
            <person name="Hornburger P."/>
            <person name="Mueller R.-W."/>
            <person name="Bruemmer F."/>
            <person name="Labrenz M."/>
            <person name="Spormann A.M."/>
            <person name="Op Den Camp H."/>
            <person name="Overmann J."/>
            <person name="Amann R."/>
            <person name="Jetten M.S.M."/>
            <person name="Mascher T."/>
            <person name="Medema M.H."/>
            <person name="Devos D.P."/>
            <person name="Kaster A.-K."/>
            <person name="Ovreas L."/>
            <person name="Rohde M."/>
            <person name="Galperin M.Y."/>
            <person name="Jogler C."/>
        </authorList>
    </citation>
    <scope>NUCLEOTIDE SEQUENCE [LARGE SCALE GENOMIC DNA]</scope>
    <source>
        <strain evidence="5 6">Poly41</strain>
    </source>
</reference>
<dbReference type="Proteomes" id="UP000319143">
    <property type="component" value="Unassembled WGS sequence"/>
</dbReference>
<dbReference type="AlphaFoldDB" id="A0A5C6E297"/>
<dbReference type="EMBL" id="SJPV01000001">
    <property type="protein sequence ID" value="TWU42845.1"/>
    <property type="molecule type" value="Genomic_DNA"/>
</dbReference>
<evidence type="ECO:0000256" key="4">
    <source>
        <dbReference type="HAMAP-Rule" id="MF_00167"/>
    </source>
</evidence>
<dbReference type="InterPro" id="IPR003751">
    <property type="entry name" value="CsrA"/>
</dbReference>
<comment type="subcellular location">
    <subcellularLocation>
        <location evidence="4">Cytoplasm</location>
    </subcellularLocation>
</comment>
<keyword evidence="4" id="KW-1005">Bacterial flagellum biogenesis</keyword>
<dbReference type="GO" id="GO:0044781">
    <property type="term" value="P:bacterial-type flagellum organization"/>
    <property type="evidence" value="ECO:0007669"/>
    <property type="project" value="UniProtKB-KW"/>
</dbReference>
<protein>
    <recommendedName>
        <fullName evidence="4">Translational regulator CsrA</fullName>
    </recommendedName>
</protein>
<comment type="similarity">
    <text evidence="4">Belongs to the CsrA/RsmA family.</text>
</comment>
<evidence type="ECO:0000313" key="6">
    <source>
        <dbReference type="Proteomes" id="UP000319143"/>
    </source>
</evidence>
<dbReference type="Pfam" id="PF02599">
    <property type="entry name" value="CsrA"/>
    <property type="match status" value="1"/>
</dbReference>
<comment type="caution">
    <text evidence="5">The sequence shown here is derived from an EMBL/GenBank/DDBJ whole genome shotgun (WGS) entry which is preliminary data.</text>
</comment>
<dbReference type="OrthoDB" id="289081at2"/>
<dbReference type="GO" id="GO:0006402">
    <property type="term" value="P:mRNA catabolic process"/>
    <property type="evidence" value="ECO:0007669"/>
    <property type="project" value="InterPro"/>
</dbReference>
<keyword evidence="6" id="KW-1185">Reference proteome</keyword>
<keyword evidence="3 4" id="KW-0694">RNA-binding</keyword>
<dbReference type="GO" id="GO:0006109">
    <property type="term" value="P:regulation of carbohydrate metabolic process"/>
    <property type="evidence" value="ECO:0007669"/>
    <property type="project" value="InterPro"/>
</dbReference>
<proteinExistence type="inferred from homology"/>
<dbReference type="GO" id="GO:1902208">
    <property type="term" value="P:regulation of bacterial-type flagellum assembly"/>
    <property type="evidence" value="ECO:0007669"/>
    <property type="project" value="UniProtKB-UniRule"/>
</dbReference>
<organism evidence="5 6">
    <name type="scientific">Novipirellula artificiosorum</name>
    <dbReference type="NCBI Taxonomy" id="2528016"/>
    <lineage>
        <taxon>Bacteria</taxon>
        <taxon>Pseudomonadati</taxon>
        <taxon>Planctomycetota</taxon>
        <taxon>Planctomycetia</taxon>
        <taxon>Pirellulales</taxon>
        <taxon>Pirellulaceae</taxon>
        <taxon>Novipirellula</taxon>
    </lineage>
</organism>
<evidence type="ECO:0000313" key="5">
    <source>
        <dbReference type="EMBL" id="TWU42845.1"/>
    </source>
</evidence>
<evidence type="ECO:0000256" key="3">
    <source>
        <dbReference type="ARBA" id="ARBA00022884"/>
    </source>
</evidence>
<dbReference type="PANTHER" id="PTHR34984:SF1">
    <property type="entry name" value="CARBON STORAGE REGULATOR"/>
    <property type="match status" value="1"/>
</dbReference>
<gene>
    <name evidence="4 5" type="primary">csrA</name>
    <name evidence="5" type="ORF">Poly41_11460</name>
</gene>
<dbReference type="PANTHER" id="PTHR34984">
    <property type="entry name" value="CARBON STORAGE REGULATOR"/>
    <property type="match status" value="1"/>
</dbReference>
<sequence>MLVLSRKEGEQLLIGENIVLTINRISANRVAIGIEAPKDIRIVRGELDQKEISPRGVSPMSVVVEQSTVSVASQADR</sequence>
<name>A0A5C6E297_9BACT</name>
<dbReference type="GO" id="GO:0048027">
    <property type="term" value="F:mRNA 5'-UTR binding"/>
    <property type="evidence" value="ECO:0007669"/>
    <property type="project" value="UniProtKB-UniRule"/>
</dbReference>